<protein>
    <recommendedName>
        <fullName evidence="3">Prokaryotic membrane lipoprotein lipid attachment site profile</fullName>
    </recommendedName>
</protein>
<name>A0A6J5P4V5_9CAUD</name>
<sequence>MRYLIVALLPLLAGCEKLPMLLKELSISQQFELDVHSQQNDQFSSPENMSGVRRTDEPSGDL</sequence>
<proteinExistence type="predicted"/>
<feature type="region of interest" description="Disordered" evidence="1">
    <location>
        <begin position="36"/>
        <end position="62"/>
    </location>
</feature>
<reference evidence="2" key="1">
    <citation type="submission" date="2020-04" db="EMBL/GenBank/DDBJ databases">
        <authorList>
            <person name="Chiriac C."/>
            <person name="Salcher M."/>
            <person name="Ghai R."/>
            <person name="Kavagutti S V."/>
        </authorList>
    </citation>
    <scope>NUCLEOTIDE SEQUENCE</scope>
</reference>
<evidence type="ECO:0000256" key="1">
    <source>
        <dbReference type="SAM" id="MobiDB-lite"/>
    </source>
</evidence>
<evidence type="ECO:0008006" key="3">
    <source>
        <dbReference type="Google" id="ProtNLM"/>
    </source>
</evidence>
<gene>
    <name evidence="2" type="ORF">UFOVP816_29</name>
</gene>
<accession>A0A6J5P4V5</accession>
<feature type="compositionally biased region" description="Basic and acidic residues" evidence="1">
    <location>
        <begin position="53"/>
        <end position="62"/>
    </location>
</feature>
<dbReference type="PROSITE" id="PS51257">
    <property type="entry name" value="PROKAR_LIPOPROTEIN"/>
    <property type="match status" value="1"/>
</dbReference>
<dbReference type="EMBL" id="LR796759">
    <property type="protein sequence ID" value="CAB4164411.1"/>
    <property type="molecule type" value="Genomic_DNA"/>
</dbReference>
<organism evidence="2">
    <name type="scientific">uncultured Caudovirales phage</name>
    <dbReference type="NCBI Taxonomy" id="2100421"/>
    <lineage>
        <taxon>Viruses</taxon>
        <taxon>Duplodnaviria</taxon>
        <taxon>Heunggongvirae</taxon>
        <taxon>Uroviricota</taxon>
        <taxon>Caudoviricetes</taxon>
        <taxon>Peduoviridae</taxon>
        <taxon>Maltschvirus</taxon>
        <taxon>Maltschvirus maltsch</taxon>
    </lineage>
</organism>
<feature type="compositionally biased region" description="Polar residues" evidence="1">
    <location>
        <begin position="36"/>
        <end position="48"/>
    </location>
</feature>
<evidence type="ECO:0000313" key="2">
    <source>
        <dbReference type="EMBL" id="CAB4164411.1"/>
    </source>
</evidence>